<evidence type="ECO:0000256" key="3">
    <source>
        <dbReference type="ARBA" id="ARBA00022515"/>
    </source>
</evidence>
<dbReference type="STRING" id="65357.A0A024GCF3"/>
<dbReference type="OrthoDB" id="19606at2759"/>
<protein>
    <recommendedName>
        <fullName evidence="10">DNA primase</fullName>
        <ecNumber evidence="10">2.7.7.-</ecNumber>
    </recommendedName>
</protein>
<comment type="similarity">
    <text evidence="1 10">Belongs to the eukaryotic-type primase small subunit family.</text>
</comment>
<organism evidence="11 12">
    <name type="scientific">Albugo candida</name>
    <dbReference type="NCBI Taxonomy" id="65357"/>
    <lineage>
        <taxon>Eukaryota</taxon>
        <taxon>Sar</taxon>
        <taxon>Stramenopiles</taxon>
        <taxon>Oomycota</taxon>
        <taxon>Peronosporomycetes</taxon>
        <taxon>Albuginales</taxon>
        <taxon>Albuginaceae</taxon>
        <taxon>Albugo</taxon>
    </lineage>
</organism>
<dbReference type="GO" id="GO:0003899">
    <property type="term" value="F:DNA-directed RNA polymerase activity"/>
    <property type="evidence" value="ECO:0007669"/>
    <property type="project" value="InterPro"/>
</dbReference>
<evidence type="ECO:0000256" key="9">
    <source>
        <dbReference type="ARBA" id="ARBA00023163"/>
    </source>
</evidence>
<evidence type="ECO:0000313" key="11">
    <source>
        <dbReference type="EMBL" id="CCI44534.1"/>
    </source>
</evidence>
<dbReference type="AlphaFoldDB" id="A0A024GCF3"/>
<evidence type="ECO:0000313" key="12">
    <source>
        <dbReference type="Proteomes" id="UP000053237"/>
    </source>
</evidence>
<gene>
    <name evidence="11" type="ORF">BN9_053430</name>
</gene>
<dbReference type="InterPro" id="IPR002755">
    <property type="entry name" value="DNA_primase_S"/>
</dbReference>
<dbReference type="Pfam" id="PF01896">
    <property type="entry name" value="DNA_primase_S"/>
    <property type="match status" value="1"/>
</dbReference>
<dbReference type="EC" id="2.7.7.-" evidence="10"/>
<dbReference type="PANTHER" id="PTHR10536">
    <property type="entry name" value="DNA PRIMASE SMALL SUBUNIT"/>
    <property type="match status" value="1"/>
</dbReference>
<keyword evidence="7" id="KW-0479">Metal-binding</keyword>
<dbReference type="CDD" id="cd04860">
    <property type="entry name" value="AE_Prim_S"/>
    <property type="match status" value="1"/>
</dbReference>
<evidence type="ECO:0000256" key="6">
    <source>
        <dbReference type="ARBA" id="ARBA00022705"/>
    </source>
</evidence>
<dbReference type="GO" id="GO:0006269">
    <property type="term" value="P:DNA replication, synthesis of primer"/>
    <property type="evidence" value="ECO:0007669"/>
    <property type="project" value="UniProtKB-KW"/>
</dbReference>
<dbReference type="Proteomes" id="UP000053237">
    <property type="component" value="Unassembled WGS sequence"/>
</dbReference>
<dbReference type="GO" id="GO:0005658">
    <property type="term" value="C:alpha DNA polymerase:primase complex"/>
    <property type="evidence" value="ECO:0007669"/>
    <property type="project" value="UniProtKB-ARBA"/>
</dbReference>
<keyword evidence="2 10" id="KW-0240">DNA-directed RNA polymerase</keyword>
<keyword evidence="3 10" id="KW-0639">Primosome</keyword>
<dbReference type="NCBIfam" id="TIGR00335">
    <property type="entry name" value="primase_sml"/>
    <property type="match status" value="1"/>
</dbReference>
<dbReference type="SUPFAM" id="SSF56747">
    <property type="entry name" value="Prim-pol domain"/>
    <property type="match status" value="1"/>
</dbReference>
<dbReference type="GO" id="GO:0046872">
    <property type="term" value="F:metal ion binding"/>
    <property type="evidence" value="ECO:0007669"/>
    <property type="project" value="UniProtKB-KW"/>
</dbReference>
<dbReference type="InterPro" id="IPR014052">
    <property type="entry name" value="DNA_primase_ssu_euk/arc"/>
</dbReference>
<keyword evidence="6 10" id="KW-0235">DNA replication</keyword>
<dbReference type="FunFam" id="3.90.920.10:FF:000003">
    <property type="entry name" value="DNA primase"/>
    <property type="match status" value="1"/>
</dbReference>
<evidence type="ECO:0000256" key="1">
    <source>
        <dbReference type="ARBA" id="ARBA00009762"/>
    </source>
</evidence>
<keyword evidence="4 10" id="KW-0808">Transferase</keyword>
<sequence length="474" mass="54807">MNENEVFSPELLHVYYGKDSKLASHTSNLTFFMLLCFQNGCFHMNCLRNGSRMMAVIPASYCFVNMLNRFPGEEYLRRREFSFTLENGTYIRYKTFQNDQEFRNAMLKQLPSKVDIGAVFSISPADKGKVNPNEFIAEQRELVFDIDLTDYDDTRTCCREASTCSRCWSFMIAAVKVLNYALREDFGFKHILWVYSGRRGVHCWVADDKARVLTNEARTSIVHYLSLVEGNEHSKRKVHLRYPLHPSLHRANEILEPLFYKIVLSENGQDILHHQKEYNKLLNMIPDEDIRNALAEKWRTPLAEAQSPKAKWDDVQNAVQTALVNKGHNNKRTYTAYSEDSERKKNLQQLKGCLQEIVCSYLYPRLDVNVSKQRNHLLKSPFAVHPKTGRICVPIDPETIEEFNPANAPTLALLQEELNGNKTSDSDSKSILNHTSLQYHIEFFERKFLKPLLLASKAKEREGRESSAAFTGDW</sequence>
<accession>A0A024GCF3</accession>
<evidence type="ECO:0000256" key="8">
    <source>
        <dbReference type="ARBA" id="ARBA00022833"/>
    </source>
</evidence>
<reference evidence="11 12" key="1">
    <citation type="submission" date="2012-05" db="EMBL/GenBank/DDBJ databases">
        <title>Recombination and specialization in a pathogen metapopulation.</title>
        <authorList>
            <person name="Gardiner A."/>
            <person name="Kemen E."/>
            <person name="Schultz-Larsen T."/>
            <person name="MacLean D."/>
            <person name="Van Oosterhout C."/>
            <person name="Jones J.D.G."/>
        </authorList>
    </citation>
    <scope>NUCLEOTIDE SEQUENCE [LARGE SCALE GENOMIC DNA]</scope>
    <source>
        <strain evidence="11 12">Ac Nc2</strain>
    </source>
</reference>
<dbReference type="Gene3D" id="3.90.920.10">
    <property type="entry name" value="DNA primase, PRIM domain"/>
    <property type="match status" value="1"/>
</dbReference>
<proteinExistence type="inferred from homology"/>
<name>A0A024GCF3_9STRA</name>
<evidence type="ECO:0000256" key="2">
    <source>
        <dbReference type="ARBA" id="ARBA00022478"/>
    </source>
</evidence>
<dbReference type="InParanoid" id="A0A024GCF3"/>
<evidence type="ECO:0000256" key="10">
    <source>
        <dbReference type="RuleBase" id="RU003514"/>
    </source>
</evidence>
<evidence type="ECO:0000256" key="7">
    <source>
        <dbReference type="ARBA" id="ARBA00022723"/>
    </source>
</evidence>
<evidence type="ECO:0000256" key="4">
    <source>
        <dbReference type="ARBA" id="ARBA00022679"/>
    </source>
</evidence>
<keyword evidence="8" id="KW-0862">Zinc</keyword>
<keyword evidence="12" id="KW-1185">Reference proteome</keyword>
<dbReference type="EMBL" id="CAIX01000072">
    <property type="protein sequence ID" value="CCI44534.1"/>
    <property type="molecule type" value="Genomic_DNA"/>
</dbReference>
<dbReference type="FunCoup" id="A0A024GCF3">
    <property type="interactions" value="216"/>
</dbReference>
<evidence type="ECO:0000256" key="5">
    <source>
        <dbReference type="ARBA" id="ARBA00022695"/>
    </source>
</evidence>
<keyword evidence="9" id="KW-0804">Transcription</keyword>
<comment type="caution">
    <text evidence="11">The sequence shown here is derived from an EMBL/GenBank/DDBJ whole genome shotgun (WGS) entry which is preliminary data.</text>
</comment>
<keyword evidence="5" id="KW-0548">Nucleotidyltransferase</keyword>